<gene>
    <name evidence="1" type="ORF">PUN28_003399</name>
</gene>
<sequence>MRLRIPEETIAMPGANTTRVCSNFKSHRLKFFYSPTRHAYACTRSLSSSSYRRARVRGWRVREVMVSARFYRAPIGAYRRAAPSVLPV</sequence>
<dbReference type="EMBL" id="JADYXP020000003">
    <property type="protein sequence ID" value="KAL0128116.1"/>
    <property type="molecule type" value="Genomic_DNA"/>
</dbReference>
<proteinExistence type="predicted"/>
<evidence type="ECO:0000313" key="2">
    <source>
        <dbReference type="Proteomes" id="UP001430953"/>
    </source>
</evidence>
<keyword evidence="2" id="KW-1185">Reference proteome</keyword>
<name>A0AAW2GNS1_9HYME</name>
<dbReference type="Proteomes" id="UP001430953">
    <property type="component" value="Unassembled WGS sequence"/>
</dbReference>
<evidence type="ECO:0000313" key="1">
    <source>
        <dbReference type="EMBL" id="KAL0128116.1"/>
    </source>
</evidence>
<comment type="caution">
    <text evidence="1">The sequence shown here is derived from an EMBL/GenBank/DDBJ whole genome shotgun (WGS) entry which is preliminary data.</text>
</comment>
<protein>
    <submittedName>
        <fullName evidence="1">Uncharacterized protein</fullName>
    </submittedName>
</protein>
<accession>A0AAW2GNS1</accession>
<dbReference type="AlphaFoldDB" id="A0AAW2GNS1"/>
<reference evidence="1 2" key="1">
    <citation type="submission" date="2023-03" db="EMBL/GenBank/DDBJ databases">
        <title>High recombination rates correlate with genetic variation in Cardiocondyla obscurior ants.</title>
        <authorList>
            <person name="Errbii M."/>
        </authorList>
    </citation>
    <scope>NUCLEOTIDE SEQUENCE [LARGE SCALE GENOMIC DNA]</scope>
    <source>
        <strain evidence="1">Alpha-2009</strain>
        <tissue evidence="1">Whole body</tissue>
    </source>
</reference>
<organism evidence="1 2">
    <name type="scientific">Cardiocondyla obscurior</name>
    <dbReference type="NCBI Taxonomy" id="286306"/>
    <lineage>
        <taxon>Eukaryota</taxon>
        <taxon>Metazoa</taxon>
        <taxon>Ecdysozoa</taxon>
        <taxon>Arthropoda</taxon>
        <taxon>Hexapoda</taxon>
        <taxon>Insecta</taxon>
        <taxon>Pterygota</taxon>
        <taxon>Neoptera</taxon>
        <taxon>Endopterygota</taxon>
        <taxon>Hymenoptera</taxon>
        <taxon>Apocrita</taxon>
        <taxon>Aculeata</taxon>
        <taxon>Formicoidea</taxon>
        <taxon>Formicidae</taxon>
        <taxon>Myrmicinae</taxon>
        <taxon>Cardiocondyla</taxon>
    </lineage>
</organism>